<keyword evidence="2" id="KW-1185">Reference proteome</keyword>
<evidence type="ECO:0000313" key="1">
    <source>
        <dbReference type="EMBL" id="MBM2618604.1"/>
    </source>
</evidence>
<protein>
    <submittedName>
        <fullName evidence="1">Uncharacterized protein</fullName>
    </submittedName>
</protein>
<organism evidence="1 2">
    <name type="scientific">Paractinoplanes ovalisporus</name>
    <dbReference type="NCBI Taxonomy" id="2810368"/>
    <lineage>
        <taxon>Bacteria</taxon>
        <taxon>Bacillati</taxon>
        <taxon>Actinomycetota</taxon>
        <taxon>Actinomycetes</taxon>
        <taxon>Micromonosporales</taxon>
        <taxon>Micromonosporaceae</taxon>
        <taxon>Paractinoplanes</taxon>
    </lineage>
</organism>
<dbReference type="RefSeq" id="WP_203378592.1">
    <property type="nucleotide sequence ID" value="NZ_JAENHP010000007.1"/>
</dbReference>
<dbReference type="EMBL" id="JAENHP010000007">
    <property type="protein sequence ID" value="MBM2618604.1"/>
    <property type="molecule type" value="Genomic_DNA"/>
</dbReference>
<dbReference type="Proteomes" id="UP000632138">
    <property type="component" value="Unassembled WGS sequence"/>
</dbReference>
<proteinExistence type="predicted"/>
<reference evidence="1 2" key="1">
    <citation type="submission" date="2021-01" db="EMBL/GenBank/DDBJ databases">
        <title>Actinoplanes sp. nov. LDG1-06 isolated from lichen.</title>
        <authorList>
            <person name="Saeng-In P."/>
            <person name="Phongsopitanun W."/>
            <person name="Kanchanasin P."/>
            <person name="Yuki M."/>
            <person name="Kudo T."/>
            <person name="Ohkuma M."/>
            <person name="Tanasupawat S."/>
        </authorList>
    </citation>
    <scope>NUCLEOTIDE SEQUENCE [LARGE SCALE GENOMIC DNA]</scope>
    <source>
        <strain evidence="1 2">LDG1-06</strain>
    </source>
</reference>
<gene>
    <name evidence="1" type="ORF">JIG36_23900</name>
</gene>
<name>A0ABS2AHB3_9ACTN</name>
<evidence type="ECO:0000313" key="2">
    <source>
        <dbReference type="Proteomes" id="UP000632138"/>
    </source>
</evidence>
<sequence length="137" mass="15167">MAEQYLTAYAVDPSRVVPTDPPVGKATLPGRHWDELTPAFAAWGLTALADLWSRPWPTTAGDPWPFPMYADPAHVARIEAELAAFDITRVHDECDLLPDGDDDADEVAWLLTEKLPQWLQAARTSARGLYILRDGAK</sequence>
<comment type="caution">
    <text evidence="1">The sequence shown here is derived from an EMBL/GenBank/DDBJ whole genome shotgun (WGS) entry which is preliminary data.</text>
</comment>
<accession>A0ABS2AHB3</accession>